<dbReference type="HOGENOM" id="CLU_114951_0_0_6"/>
<sequence length="225" mass="24813">MTMSHPQAVLILAGIAQKPGTTKRDSLTIARRVLRRICAYREAIHDQRRALRREAAKLRAFEPFTKQQADALEQQARDYGAAQLEAVRPVLLAYGGDLIRDHSGYMAALGFDGVCDVLNVNTVEREQARRDGVDDLAGLIFVHNLEDSSSHRGEDFKRGPLFEACFAAMGHFIRTAPEGTLPDPFGPDGPLYGAPVRMVQPDGTVTIKRPDLTVYDASGSRVVKR</sequence>
<accession>A0A0C4WRD0</accession>
<dbReference type="EMBL" id="CP010415">
    <property type="protein sequence ID" value="AJE23144.1"/>
    <property type="molecule type" value="Genomic_DNA"/>
</dbReference>
<name>A0A0C4WRD0_9GAMM</name>
<organism evidence="1 2">
    <name type="scientific">Azotobacter chroococcum NCIMB 8003</name>
    <dbReference type="NCBI Taxonomy" id="1328314"/>
    <lineage>
        <taxon>Bacteria</taxon>
        <taxon>Pseudomonadati</taxon>
        <taxon>Pseudomonadota</taxon>
        <taxon>Gammaproteobacteria</taxon>
        <taxon>Pseudomonadales</taxon>
        <taxon>Pseudomonadaceae</taxon>
        <taxon>Azotobacter</taxon>
    </lineage>
</organism>
<dbReference type="KEGG" id="acx:Achr_37550"/>
<dbReference type="AlphaFoldDB" id="A0A0C4WRD0"/>
<gene>
    <name evidence="1" type="ORF">Achr_37550</name>
</gene>
<proteinExistence type="predicted"/>
<protein>
    <submittedName>
        <fullName evidence="1">Uncharacterized protein</fullName>
    </submittedName>
</protein>
<evidence type="ECO:0000313" key="1">
    <source>
        <dbReference type="EMBL" id="AJE23144.1"/>
    </source>
</evidence>
<dbReference type="STRING" id="1328314.Achr_37550"/>
<dbReference type="Proteomes" id="UP000068210">
    <property type="component" value="Chromosome"/>
</dbReference>
<reference evidence="1 2" key="1">
    <citation type="journal article" date="2015" name="PLoS ONE">
        <title>Azotobacter Genomes: The Genome of Azotobacter chroococcum NCIMB 8003 (ATCC 4412).</title>
        <authorList>
            <person name="Robson R.L."/>
            <person name="Jones R."/>
            <person name="Robson R.M."/>
            <person name="Schwartz A."/>
            <person name="Richardson T.H."/>
        </authorList>
    </citation>
    <scope>NUCLEOTIDE SEQUENCE [LARGE SCALE GENOMIC DNA]</scope>
    <source>
        <strain evidence="1 2">NCIMB 8003</strain>
    </source>
</reference>
<evidence type="ECO:0000313" key="2">
    <source>
        <dbReference type="Proteomes" id="UP000068210"/>
    </source>
</evidence>
<keyword evidence="2" id="KW-1185">Reference proteome</keyword>